<feature type="transmembrane region" description="Helical" evidence="1">
    <location>
        <begin position="95"/>
        <end position="111"/>
    </location>
</feature>
<sequence>MKKYRQRMAWYLAVLMINLGILLTTSELLTSASFPALLYYLPSSIFWLFAGPWLFGSRLRSNSVFGIKAERFGFLIIGIGAFGTVFLLLQGNAKLASIAICAAMCGVEFVISSREDRYSADQPESSLN</sequence>
<dbReference type="RefSeq" id="WP_039409267.1">
    <property type="nucleotide sequence ID" value="NZ_CP010310.2"/>
</dbReference>
<evidence type="ECO:0000313" key="5">
    <source>
        <dbReference type="Proteomes" id="UP000254589"/>
    </source>
</evidence>
<dbReference type="Proteomes" id="UP000254589">
    <property type="component" value="Unassembled WGS sequence"/>
</dbReference>
<dbReference type="EMBL" id="CP010310">
    <property type="protein sequence ID" value="AJC21528.1"/>
    <property type="molecule type" value="Genomic_DNA"/>
</dbReference>
<keyword evidence="1" id="KW-0472">Membrane</keyword>
<accession>A0AAJ4ZAF4</accession>
<keyword evidence="1" id="KW-1133">Transmembrane helix</keyword>
<evidence type="ECO:0000256" key="1">
    <source>
        <dbReference type="SAM" id="Phobius"/>
    </source>
</evidence>
<keyword evidence="4" id="KW-1185">Reference proteome</keyword>
<reference evidence="3 5" key="3">
    <citation type="submission" date="2018-06" db="EMBL/GenBank/DDBJ databases">
        <authorList>
            <consortium name="Pathogen Informatics"/>
            <person name="Doyle S."/>
        </authorList>
    </citation>
    <scope>NUCLEOTIDE SEQUENCE [LARGE SCALE GENOMIC DNA]</scope>
    <source>
        <strain evidence="3 5">NCTC13159</strain>
    </source>
</reference>
<reference evidence="4" key="1">
    <citation type="submission" date="2014-12" db="EMBL/GenBank/DDBJ databases">
        <title>Complete Genome Sequencing of Pandoraea pulmonicola DSM 16583.</title>
        <authorList>
            <person name="Chan K.-G."/>
        </authorList>
    </citation>
    <scope>NUCLEOTIDE SEQUENCE [LARGE SCALE GENOMIC DNA]</scope>
    <source>
        <strain evidence="4">DSM 16583</strain>
    </source>
</reference>
<dbReference type="KEGG" id="ppul:RO07_15400"/>
<evidence type="ECO:0000313" key="4">
    <source>
        <dbReference type="Proteomes" id="UP000035086"/>
    </source>
</evidence>
<dbReference type="EMBL" id="UGSJ01000001">
    <property type="protein sequence ID" value="SUA89681.1"/>
    <property type="molecule type" value="Genomic_DNA"/>
</dbReference>
<evidence type="ECO:0000313" key="3">
    <source>
        <dbReference type="EMBL" id="SUA89681.1"/>
    </source>
</evidence>
<organism evidence="3 5">
    <name type="scientific">Pandoraea pulmonicola</name>
    <dbReference type="NCBI Taxonomy" id="93221"/>
    <lineage>
        <taxon>Bacteria</taxon>
        <taxon>Pseudomonadati</taxon>
        <taxon>Pseudomonadota</taxon>
        <taxon>Betaproteobacteria</taxon>
        <taxon>Burkholderiales</taxon>
        <taxon>Burkholderiaceae</taxon>
        <taxon>Pandoraea</taxon>
    </lineage>
</organism>
<name>A0AAJ4ZAF4_PANPU</name>
<dbReference type="AlphaFoldDB" id="A0AAJ4ZAF4"/>
<reference evidence="2" key="2">
    <citation type="submission" date="2016-11" db="EMBL/GenBank/DDBJ databases">
        <title>Complete Genome Sequencing of Pandoraea pulmonicola DSM 16583.</title>
        <authorList>
            <person name="Chan K.-G."/>
        </authorList>
    </citation>
    <scope>NUCLEOTIDE SEQUENCE</scope>
    <source>
        <strain evidence="2">DSM 16583</strain>
    </source>
</reference>
<protein>
    <submittedName>
        <fullName evidence="3">Uncharacterized protein</fullName>
    </submittedName>
</protein>
<evidence type="ECO:0000313" key="2">
    <source>
        <dbReference type="EMBL" id="AJC21528.1"/>
    </source>
</evidence>
<dbReference type="Proteomes" id="UP000035086">
    <property type="component" value="Chromosome"/>
</dbReference>
<gene>
    <name evidence="3" type="ORF">NCTC13159_01149</name>
    <name evidence="2" type="ORF">RO07_15400</name>
</gene>
<proteinExistence type="predicted"/>
<feature type="transmembrane region" description="Helical" evidence="1">
    <location>
        <begin position="72"/>
        <end position="89"/>
    </location>
</feature>
<keyword evidence="1" id="KW-0812">Transmembrane</keyword>
<feature type="transmembrane region" description="Helical" evidence="1">
    <location>
        <begin position="9"/>
        <end position="25"/>
    </location>
</feature>
<feature type="transmembrane region" description="Helical" evidence="1">
    <location>
        <begin position="37"/>
        <end position="56"/>
    </location>
</feature>